<accession>A0ABS3CT91</accession>
<dbReference type="EMBL" id="JAFKCS010000005">
    <property type="protein sequence ID" value="MBN7819641.1"/>
    <property type="molecule type" value="Genomic_DNA"/>
</dbReference>
<dbReference type="Proteomes" id="UP000663992">
    <property type="component" value="Unassembled WGS sequence"/>
</dbReference>
<name>A0ABS3CT91_9ALTE</name>
<comment type="caution">
    <text evidence="3">The sequence shown here is derived from an EMBL/GenBank/DDBJ whole genome shotgun (WGS) entry which is preliminary data.</text>
</comment>
<keyword evidence="3" id="KW-0378">Hydrolase</keyword>
<keyword evidence="4" id="KW-1185">Reference proteome</keyword>
<dbReference type="PANTHER" id="PTHR38478:SF1">
    <property type="entry name" value="ZINC DEPENDENT METALLOPROTEASE DOMAIN LIPOPROTEIN"/>
    <property type="match status" value="1"/>
</dbReference>
<protein>
    <submittedName>
        <fullName evidence="3">Zinc-dependent metalloprotease</fullName>
    </submittedName>
</protein>
<dbReference type="PANTHER" id="PTHR38478">
    <property type="entry name" value="PEPTIDASE M1A AND M12B"/>
    <property type="match status" value="1"/>
</dbReference>
<dbReference type="SUPFAM" id="SSF55486">
    <property type="entry name" value="Metalloproteases ('zincins'), catalytic domain"/>
    <property type="match status" value="1"/>
</dbReference>
<dbReference type="InterPro" id="IPR033413">
    <property type="entry name" value="DUF5117"/>
</dbReference>
<dbReference type="Pfam" id="PF17148">
    <property type="entry name" value="DUF5117"/>
    <property type="match status" value="1"/>
</dbReference>
<proteinExistence type="predicted"/>
<dbReference type="GO" id="GO:0008237">
    <property type="term" value="F:metallopeptidase activity"/>
    <property type="evidence" value="ECO:0007669"/>
    <property type="project" value="UniProtKB-KW"/>
</dbReference>
<feature type="domain" description="DUF5117" evidence="2">
    <location>
        <begin position="50"/>
        <end position="242"/>
    </location>
</feature>
<sequence length="755" mass="84614">MELRQGYFDFYYQTSEDKLYLLVDKVEQPFIFQSSLPRGMGSNDIGLDRGQLGETRLVQFERFGNKLLLKQLNTYYRADSNNLAERASIDEAFATSVLAGLPIVASDSGKWLVDYTAFLLSDIHQIAPRLDQQKQGTYKPDAKRSGIYLNRSKAFPLNTELEALVTYVGNKAGEYVRQVTPEPDAISVHLHHSLIALPEAGYQQREFHPYSGYWKVEYMDYAAAIDQPMVKRLLPRHRLQKKNPDAAVSEAVEPIVYYLDPGVPEPVRTALYEGAMWWNSAFEQLGYKDAFQVKDLPADADPMDVRYNVIQWVHRATRGWSYGAGVTDPRTGEILKGHVTLGSLRVRQDFLIASGLTGPYSGEQADIEKQKAMALARIRQLSAHEVGHTIGLIHNFAASANGRASVMDYPHPLVTLHNNQVSLENAYREGLGEWDHYAIQYGYGDFSKAQLAKLVAKAKQDGLEYMADADARPAGGVSAIGHLWDNGKDPVAELMRLDEVRRFALHNFGLNNIAHGQPLSSLQEALVPIYLLHRYQVEAVSKLVGGAFYEYELKGEHTQPKGFKWVSTEQQQQAVQALLATLTPKFLALPDSLLALIPPKAYGDSDGRESFKGRTGLAFDPLSAAEASANHTLSMLLHPLRLNRLTSQGQLDSTLSTLSDAVMKSRNQKGHALLIQQRVRHVAFYQLMNSLTHAELSPEARAGLYQHMQALNEWLDKHDKDPNLKLLHQQWQQFEDSGEWKPVFKPLALPPGSPI</sequence>
<evidence type="ECO:0000313" key="3">
    <source>
        <dbReference type="EMBL" id="MBN7819641.1"/>
    </source>
</evidence>
<gene>
    <name evidence="3" type="ORF">J0A65_07175</name>
</gene>
<dbReference type="Gene3D" id="3.40.390.10">
    <property type="entry name" value="Collagenase (Catalytic Domain)"/>
    <property type="match status" value="1"/>
</dbReference>
<dbReference type="InterPro" id="IPR024079">
    <property type="entry name" value="MetalloPept_cat_dom_sf"/>
</dbReference>
<organism evidence="3 4">
    <name type="scientific">Bowmanella yangjiangensis</name>
    <dbReference type="NCBI Taxonomy" id="2811230"/>
    <lineage>
        <taxon>Bacteria</taxon>
        <taxon>Pseudomonadati</taxon>
        <taxon>Pseudomonadota</taxon>
        <taxon>Gammaproteobacteria</taxon>
        <taxon>Alteromonadales</taxon>
        <taxon>Alteromonadaceae</taxon>
        <taxon>Bowmanella</taxon>
    </lineage>
</organism>
<feature type="domain" description="EcxA zinc-binding" evidence="1">
    <location>
        <begin position="369"/>
        <end position="659"/>
    </location>
</feature>
<dbReference type="InterPro" id="IPR034032">
    <property type="entry name" value="Zn_MMP-like_bac"/>
</dbReference>
<evidence type="ECO:0000313" key="4">
    <source>
        <dbReference type="Proteomes" id="UP000663992"/>
    </source>
</evidence>
<evidence type="ECO:0000259" key="2">
    <source>
        <dbReference type="Pfam" id="PF17148"/>
    </source>
</evidence>
<keyword evidence="3" id="KW-0482">Metalloprotease</keyword>
<dbReference type="Pfam" id="PF16313">
    <property type="entry name" value="DUF4953"/>
    <property type="match status" value="1"/>
</dbReference>
<dbReference type="CDD" id="cd04276">
    <property type="entry name" value="ZnMc_MMP_like_2"/>
    <property type="match status" value="1"/>
</dbReference>
<dbReference type="InterPro" id="IPR032534">
    <property type="entry name" value="EcxA_zinc-bd"/>
</dbReference>
<keyword evidence="3" id="KW-0645">Protease</keyword>
<evidence type="ECO:0000259" key="1">
    <source>
        <dbReference type="Pfam" id="PF16313"/>
    </source>
</evidence>
<reference evidence="3 4" key="1">
    <citation type="submission" date="2021-03" db="EMBL/GenBank/DDBJ databases">
        <title>novel species isolated from a fishpond in China.</title>
        <authorList>
            <person name="Lu H."/>
            <person name="Cai Z."/>
        </authorList>
    </citation>
    <scope>NUCLEOTIDE SEQUENCE [LARGE SCALE GENOMIC DNA]</scope>
    <source>
        <strain evidence="3 4">Y57</strain>
    </source>
</reference>